<evidence type="ECO:0000256" key="2">
    <source>
        <dbReference type="ARBA" id="ARBA00004496"/>
    </source>
</evidence>
<dbReference type="InterPro" id="IPR018834">
    <property type="entry name" value="DNA/RNA-bd_Est1-type"/>
</dbReference>
<evidence type="ECO:0000259" key="8">
    <source>
        <dbReference type="Pfam" id="PF10374"/>
    </source>
</evidence>
<feature type="domain" description="Telomerase activating protein Est1-like N-terminal" evidence="8">
    <location>
        <begin position="117"/>
        <end position="213"/>
    </location>
</feature>
<accession>A0A8D8YFX4</accession>
<feature type="compositionally biased region" description="Polar residues" evidence="6">
    <location>
        <begin position="46"/>
        <end position="56"/>
    </location>
</feature>
<dbReference type="Pfam" id="PF10373">
    <property type="entry name" value="EST1_DNA_bind"/>
    <property type="match status" value="1"/>
</dbReference>
<feature type="region of interest" description="Disordered" evidence="6">
    <location>
        <begin position="775"/>
        <end position="823"/>
    </location>
</feature>
<dbReference type="GO" id="GO:0042162">
    <property type="term" value="F:telomeric DNA binding"/>
    <property type="evidence" value="ECO:0007669"/>
    <property type="project" value="TreeGrafter"/>
</dbReference>
<dbReference type="SUPFAM" id="SSF48452">
    <property type="entry name" value="TPR-like"/>
    <property type="match status" value="1"/>
</dbReference>
<keyword evidence="4" id="KW-0866">Nonsense-mediated mRNA decay</keyword>
<dbReference type="InterPro" id="IPR011990">
    <property type="entry name" value="TPR-like_helical_dom_sf"/>
</dbReference>
<dbReference type="GO" id="GO:0070034">
    <property type="term" value="F:telomerase RNA binding"/>
    <property type="evidence" value="ECO:0007669"/>
    <property type="project" value="TreeGrafter"/>
</dbReference>
<protein>
    <submittedName>
        <fullName evidence="10">Protein SMG5</fullName>
    </submittedName>
</protein>
<dbReference type="Pfam" id="PF10374">
    <property type="entry name" value="EST1"/>
    <property type="match status" value="1"/>
</dbReference>
<keyword evidence="3" id="KW-0963">Cytoplasm</keyword>
<dbReference type="PANTHER" id="PTHR15696">
    <property type="entry name" value="SMG-7 SUPPRESSOR WITH MORPHOLOGICAL EFFECT ON GENITALIA PROTEIN 7"/>
    <property type="match status" value="1"/>
</dbReference>
<dbReference type="Gene3D" id="1.25.40.10">
    <property type="entry name" value="Tetratricopeptide repeat domain"/>
    <property type="match status" value="1"/>
</dbReference>
<evidence type="ECO:0000256" key="3">
    <source>
        <dbReference type="ARBA" id="ARBA00022490"/>
    </source>
</evidence>
<dbReference type="InterPro" id="IPR019458">
    <property type="entry name" value="Est1-like_N"/>
</dbReference>
<proteinExistence type="predicted"/>
<keyword evidence="5" id="KW-0539">Nucleus</keyword>
<evidence type="ECO:0000256" key="1">
    <source>
        <dbReference type="ARBA" id="ARBA00004123"/>
    </source>
</evidence>
<name>A0A8D8YFX4_9HEMI</name>
<reference evidence="10" key="1">
    <citation type="submission" date="2021-05" db="EMBL/GenBank/DDBJ databases">
        <authorList>
            <person name="Alioto T."/>
            <person name="Alioto T."/>
            <person name="Gomez Garrido J."/>
        </authorList>
    </citation>
    <scope>NUCLEOTIDE SEQUENCE</scope>
</reference>
<dbReference type="PANTHER" id="PTHR15696:SF7">
    <property type="entry name" value="NONSENSE-MEDIATED MRNA DECAY FACTOR"/>
    <property type="match status" value="1"/>
</dbReference>
<dbReference type="FunFam" id="3.40.50.1010:FF:000033">
    <property type="entry name" value="Blast:Protein SMG5"/>
    <property type="match status" value="1"/>
</dbReference>
<dbReference type="GO" id="GO:0005697">
    <property type="term" value="C:telomerase holoenzyme complex"/>
    <property type="evidence" value="ECO:0007669"/>
    <property type="project" value="TreeGrafter"/>
</dbReference>
<evidence type="ECO:0000256" key="5">
    <source>
        <dbReference type="ARBA" id="ARBA00023242"/>
    </source>
</evidence>
<evidence type="ECO:0000256" key="6">
    <source>
        <dbReference type="SAM" id="MobiDB-lite"/>
    </source>
</evidence>
<dbReference type="InterPro" id="IPR045153">
    <property type="entry name" value="Est1/Ebs1-like"/>
</dbReference>
<evidence type="ECO:0000313" key="10">
    <source>
        <dbReference type="EMBL" id="CAG6728057.1"/>
    </source>
</evidence>
<organism evidence="10">
    <name type="scientific">Cacopsylla melanoneura</name>
    <dbReference type="NCBI Taxonomy" id="428564"/>
    <lineage>
        <taxon>Eukaryota</taxon>
        <taxon>Metazoa</taxon>
        <taxon>Ecdysozoa</taxon>
        <taxon>Arthropoda</taxon>
        <taxon>Hexapoda</taxon>
        <taxon>Insecta</taxon>
        <taxon>Pterygota</taxon>
        <taxon>Neoptera</taxon>
        <taxon>Paraneoptera</taxon>
        <taxon>Hemiptera</taxon>
        <taxon>Sternorrhyncha</taxon>
        <taxon>Psylloidea</taxon>
        <taxon>Psyllidae</taxon>
        <taxon>Psyllinae</taxon>
        <taxon>Cacopsylla</taxon>
    </lineage>
</organism>
<dbReference type="InterPro" id="IPR002716">
    <property type="entry name" value="PIN_dom"/>
</dbReference>
<dbReference type="EMBL" id="HBUF01375312">
    <property type="protein sequence ID" value="CAG6728057.1"/>
    <property type="molecule type" value="Transcribed_RNA"/>
</dbReference>
<feature type="domain" description="DNA/RNA-binding" evidence="7">
    <location>
        <begin position="229"/>
        <end position="330"/>
    </location>
</feature>
<dbReference type="AlphaFoldDB" id="A0A8D8YFX4"/>
<dbReference type="Pfam" id="PF13638">
    <property type="entry name" value="PIN_4"/>
    <property type="match status" value="1"/>
</dbReference>
<feature type="region of interest" description="Disordered" evidence="6">
    <location>
        <begin position="24"/>
        <end position="56"/>
    </location>
</feature>
<dbReference type="Gene3D" id="3.40.50.1010">
    <property type="entry name" value="5'-nuclease"/>
    <property type="match status" value="1"/>
</dbReference>
<evidence type="ECO:0000256" key="4">
    <source>
        <dbReference type="ARBA" id="ARBA00023161"/>
    </source>
</evidence>
<feature type="compositionally biased region" description="Polar residues" evidence="6">
    <location>
        <begin position="775"/>
        <end position="784"/>
    </location>
</feature>
<feature type="domain" description="PIN" evidence="9">
    <location>
        <begin position="869"/>
        <end position="974"/>
    </location>
</feature>
<comment type="subcellular location">
    <subcellularLocation>
        <location evidence="2">Cytoplasm</location>
    </subcellularLocation>
    <subcellularLocation>
        <location evidence="1">Nucleus</location>
    </subcellularLocation>
</comment>
<dbReference type="GO" id="GO:0000184">
    <property type="term" value="P:nuclear-transcribed mRNA catabolic process, nonsense-mediated decay"/>
    <property type="evidence" value="ECO:0007669"/>
    <property type="project" value="UniProtKB-KW"/>
</dbReference>
<dbReference type="GO" id="GO:0005737">
    <property type="term" value="C:cytoplasm"/>
    <property type="evidence" value="ECO:0007669"/>
    <property type="project" value="UniProtKB-SubCell"/>
</dbReference>
<sequence length="1051" mass="118287">MTILFSKPEGFEGMYTTRPRLHRTKSRPNEKLNGLNLAPTPRTVGDGTTPNSQDNFDNSARIFKSINDVQRFLEVKRSKATTVLDLFTTSLEAQRMRLKSYCERLMFKDPLAYGREAKDILWKKCYYDVISTAKQLRSDSQWQPDELSCIQIHLQSGIGHYHHILKRFQQEFNMSFTERQLSKSSHSAELNAWVSSSVYCCLVHLGDLSRYKLDLYPSLSHSMSLPACYYYQALYWRPGSGLPQNQLATLYNAHQVYIDATYHYFRCLNSPKPFEGAGVNLRILADKNRSRMRQNNDADSIPVYKLMVEHFVQLSYTMYYDLPLKPETKQLFVSYFESCLDDMLQGDAPPSPNTEWMHDNNGECSALQSYTEVDITHLLPWIQRAVCRAADQILDSRSLMKLMATLFLLCYKFKKHNSKKLSLCLGLTYQLMALLVKATVAKLEEMIARAELEPVTLSMKNGADRGENAEGEEEEDIKKVLGGCKRRLRRRGLGSNDSLNETLPRLDGLRLDLNQRKRSCEAIVGEDSEEEILFENNSEADEDNDEPWSPDERVGESVVLRCFIQLSETENLIQTIRLFVDWLRFDPALLSPSHSSSPHVLSFMTNYAALLNLVTRARNELRSARGQSVPATKAREWATTPLSEDWELRGMPPYHHIHAGYQWTAAAGAGQTLSSVTQTAIRLTRLVEFGSLVQSSSMSFLLYDETSHEYKLNETVTSRDNSGDVTGQHQDTAVRLSNGGQGCRMNGGGVVAPSVNDESGMMTHNGGTSFHHMTQMSNSSSPNHFTPDDELGGGVGLNGTDIGSDEETGRNNNNNNDGEDKYQYSQKNGVIGRDSGNLRLMGQAWLRSEVNKLDTQIQRNAAMCLSPYLVLDTECLASAAHPVKQLVYTNKFIIVIPNVVIQELDELKRSSGRVRDTIRWLEVQLRSGNRFLRTQRQTERKELSHVTYPKKKDKEAWNMYQILELCHHLASRTKASPTSSAAAASAVPLAGIECLSPSPDKMATLLTGHDKSSAQYEAVSELAASAAGIDVENISTFYQNWKSVCKSGVPG</sequence>
<dbReference type="CDD" id="cd09884">
    <property type="entry name" value="PIN_Smg5-like"/>
    <property type="match status" value="1"/>
</dbReference>
<evidence type="ECO:0000259" key="9">
    <source>
        <dbReference type="Pfam" id="PF13638"/>
    </source>
</evidence>
<evidence type="ECO:0000259" key="7">
    <source>
        <dbReference type="Pfam" id="PF10373"/>
    </source>
</evidence>